<gene>
    <name evidence="1" type="ORF">QAD02_003014</name>
</gene>
<keyword evidence="2" id="KW-1185">Reference proteome</keyword>
<name>A0ACC2NKI0_9HYME</name>
<protein>
    <submittedName>
        <fullName evidence="1">Uncharacterized protein</fullName>
    </submittedName>
</protein>
<dbReference type="EMBL" id="CM056743">
    <property type="protein sequence ID" value="KAJ8671755.1"/>
    <property type="molecule type" value="Genomic_DNA"/>
</dbReference>
<reference evidence="1" key="1">
    <citation type="submission" date="2023-04" db="EMBL/GenBank/DDBJ databases">
        <title>A chromosome-level genome assembly of the parasitoid wasp Eretmocerus hayati.</title>
        <authorList>
            <person name="Zhong Y."/>
            <person name="Liu S."/>
            <person name="Liu Y."/>
        </authorList>
    </citation>
    <scope>NUCLEOTIDE SEQUENCE</scope>
    <source>
        <strain evidence="1">ZJU_SS_LIU_2023</strain>
    </source>
</reference>
<sequence>MKNDPRRNDTSRSDTKGARSTPYDPPVYASALYRPRRGNEDHCNRCNIDGHYARQCPLIALGQWFCYVCRRNVTHIGADCPLKHQVENKFVNSKSSKSVPHSRGKPHKSRSASWSKRKGRGSVSTRGCERGTGQVTKSRSNVETPGRAKKFAARAAVNKVDTTGYEADLITKLLPIGPYVKHRNEILNLEAWSKALASS</sequence>
<comment type="caution">
    <text evidence="1">The sequence shown here is derived from an EMBL/GenBank/DDBJ whole genome shotgun (WGS) entry which is preliminary data.</text>
</comment>
<proteinExistence type="predicted"/>
<accession>A0ACC2NKI0</accession>
<evidence type="ECO:0000313" key="2">
    <source>
        <dbReference type="Proteomes" id="UP001239111"/>
    </source>
</evidence>
<evidence type="ECO:0000313" key="1">
    <source>
        <dbReference type="EMBL" id="KAJ8671755.1"/>
    </source>
</evidence>
<dbReference type="Proteomes" id="UP001239111">
    <property type="component" value="Chromosome 3"/>
</dbReference>
<organism evidence="1 2">
    <name type="scientific">Eretmocerus hayati</name>
    <dbReference type="NCBI Taxonomy" id="131215"/>
    <lineage>
        <taxon>Eukaryota</taxon>
        <taxon>Metazoa</taxon>
        <taxon>Ecdysozoa</taxon>
        <taxon>Arthropoda</taxon>
        <taxon>Hexapoda</taxon>
        <taxon>Insecta</taxon>
        <taxon>Pterygota</taxon>
        <taxon>Neoptera</taxon>
        <taxon>Endopterygota</taxon>
        <taxon>Hymenoptera</taxon>
        <taxon>Apocrita</taxon>
        <taxon>Proctotrupomorpha</taxon>
        <taxon>Chalcidoidea</taxon>
        <taxon>Aphelinidae</taxon>
        <taxon>Aphelininae</taxon>
        <taxon>Eretmocerus</taxon>
    </lineage>
</organism>